<dbReference type="PRINTS" id="PR00507">
    <property type="entry name" value="N12N6MTFRASE"/>
</dbReference>
<comment type="catalytic activity">
    <reaction evidence="4">
        <text>a 2'-deoxyadenosine in DNA + S-adenosyl-L-methionine = an N(6)-methyl-2'-deoxyadenosine in DNA + S-adenosyl-L-homocysteine + H(+)</text>
        <dbReference type="Rhea" id="RHEA:15197"/>
        <dbReference type="Rhea" id="RHEA-COMP:12418"/>
        <dbReference type="Rhea" id="RHEA-COMP:12419"/>
        <dbReference type="ChEBI" id="CHEBI:15378"/>
        <dbReference type="ChEBI" id="CHEBI:57856"/>
        <dbReference type="ChEBI" id="CHEBI:59789"/>
        <dbReference type="ChEBI" id="CHEBI:90615"/>
        <dbReference type="ChEBI" id="CHEBI:90616"/>
        <dbReference type="EC" id="2.1.1.72"/>
    </reaction>
</comment>
<dbReference type="Gene3D" id="3.40.50.150">
    <property type="entry name" value="Vaccinia Virus protein VP39"/>
    <property type="match status" value="1"/>
</dbReference>
<comment type="caution">
    <text evidence="8">The sequence shown here is derived from an EMBL/GenBank/DDBJ whole genome shotgun (WGS) entry which is preliminary data.</text>
</comment>
<dbReference type="GO" id="GO:0008170">
    <property type="term" value="F:N-methyltransferase activity"/>
    <property type="evidence" value="ECO:0007669"/>
    <property type="project" value="InterPro"/>
</dbReference>
<evidence type="ECO:0000256" key="4">
    <source>
        <dbReference type="ARBA" id="ARBA00047942"/>
    </source>
</evidence>
<dbReference type="InterPro" id="IPR050953">
    <property type="entry name" value="N4_N6_ade-DNA_methylase"/>
</dbReference>
<evidence type="ECO:0000259" key="6">
    <source>
        <dbReference type="Pfam" id="PF02384"/>
    </source>
</evidence>
<evidence type="ECO:0000256" key="5">
    <source>
        <dbReference type="SAM" id="MobiDB-lite"/>
    </source>
</evidence>
<protein>
    <recommendedName>
        <fullName evidence="1">site-specific DNA-methyltransferase (adenine-specific)</fullName>
        <ecNumber evidence="1">2.1.1.72</ecNumber>
    </recommendedName>
</protein>
<evidence type="ECO:0000256" key="1">
    <source>
        <dbReference type="ARBA" id="ARBA00011900"/>
    </source>
</evidence>
<dbReference type="GO" id="GO:0009007">
    <property type="term" value="F:site-specific DNA-methyltransferase (adenine-specific) activity"/>
    <property type="evidence" value="ECO:0007669"/>
    <property type="project" value="UniProtKB-EC"/>
</dbReference>
<evidence type="ECO:0000259" key="7">
    <source>
        <dbReference type="Pfam" id="PF18135"/>
    </source>
</evidence>
<organism evidence="8 9">
    <name type="scientific">Actinospica acidithermotolerans</name>
    <dbReference type="NCBI Taxonomy" id="2828514"/>
    <lineage>
        <taxon>Bacteria</taxon>
        <taxon>Bacillati</taxon>
        <taxon>Actinomycetota</taxon>
        <taxon>Actinomycetes</taxon>
        <taxon>Catenulisporales</taxon>
        <taxon>Actinospicaceae</taxon>
        <taxon>Actinospica</taxon>
    </lineage>
</organism>
<feature type="domain" description="Type ISP restriction-modification enzyme LLaBIII C-terminal specificity" evidence="7">
    <location>
        <begin position="622"/>
        <end position="971"/>
    </location>
</feature>
<keyword evidence="3" id="KW-0808">Transferase</keyword>
<dbReference type="GO" id="GO:0003677">
    <property type="term" value="F:DNA binding"/>
    <property type="evidence" value="ECO:0007669"/>
    <property type="project" value="InterPro"/>
</dbReference>
<dbReference type="SUPFAM" id="SSF53335">
    <property type="entry name" value="S-adenosyl-L-methionine-dependent methyltransferases"/>
    <property type="match status" value="1"/>
</dbReference>
<evidence type="ECO:0000256" key="2">
    <source>
        <dbReference type="ARBA" id="ARBA00022603"/>
    </source>
</evidence>
<dbReference type="EMBL" id="JAGSOH010000050">
    <property type="protein sequence ID" value="MBR7828176.1"/>
    <property type="molecule type" value="Genomic_DNA"/>
</dbReference>
<dbReference type="AlphaFoldDB" id="A0A941IM28"/>
<evidence type="ECO:0000256" key="3">
    <source>
        <dbReference type="ARBA" id="ARBA00022679"/>
    </source>
</evidence>
<dbReference type="InterPro" id="IPR029063">
    <property type="entry name" value="SAM-dependent_MTases_sf"/>
</dbReference>
<dbReference type="Pfam" id="PF02384">
    <property type="entry name" value="N6_Mtase"/>
    <property type="match status" value="1"/>
</dbReference>
<feature type="region of interest" description="Disordered" evidence="5">
    <location>
        <begin position="677"/>
        <end position="697"/>
    </location>
</feature>
<sequence>MDLQARPDYAVDVAGATVGYIEIKRPGKGACPDAFTGHDARQWAKLRLLPNVLYTDGNEWAVYRSGLLVGTIAQLNAHVARAGSRLAPVDDAFARVITDFLCWRPQPPRSISQLVRAVAGLCQLLRSEVRTALALEGAGHRSPLFSLLAQDWRNLLFPDASDASFADQFAQTVTFALLLARVEGIAFDGEDLGSIAKKLGKKHSVMGKALAVLTDDPDGGLQVTLETLLYVIGAVDWDRLDENSNAAYLLLYDQFLAVYDAELRKKTGSYYTPDPVVAFMVRFTDQILKHRLQQSEGFASPDVVVVDPAMGTGTFLAHVIEHAAATVAKAEGQGAVGPHVRELAMRRLVGFERQIGPYAVAEMRLHEALRHHGSEAPDRGMRIYVADTLDDPYVEQTELGRTYEPIARCRRAANRLKREEPVMVIIGNPPHDKASRGAGKWVEHGSDGTGRIPLDAFRAAGNGRYEYVLSNLHVYFWRWATWKVFDHHPTSPTGIVAFISPSAHLTSRGFAGMREYLRRTADEGWIIDLSPEGHQPDVATRIFPGVQQPLSIGIFARYGPPTSDRPARLHYTAVTGHRDHKHRRLTELALDSPCWAECPTAWHSAFLPEDDTEWNNSPALSDLYPWNSRGVTPGRTWVRSPDRQTLQDRWNTLLAADGDRRRELFIEARDRKLDTVVEPLPGIPPHHGPLSRESGPPPAPVRVAFRSFDRQWLIPDNRVLTVPRPDLWRARGTHQMFITEQNAHPITEGPGLTFSAHIPDMDHYNGRSGRVLPLYRDAQATRPNLAPGLLIHLSERLGIQLTAHDMLAYIAATVAHPGYTRRFQEQLKVPGIRIPLSANPALWHEAIAIGSEVLWLHTYGERYADPDSGRPAGIPWLPADERPKVEATIPDSQQDMPQTIAYTAETLSLCVGSGRISPVSPQAWAYQVSGMPIIKKWFGYRCKTPAGRTSSQLDAINPPTWSPAFTTELLALLNVLERLVRIEPDQDQLLERVCGETLISTHELEQAGVLPAPPSSSKPFKEYGDTLFDLPG</sequence>
<keyword evidence="9" id="KW-1185">Reference proteome</keyword>
<dbReference type="Pfam" id="PF18135">
    <property type="entry name" value="Type_ISP_C"/>
    <property type="match status" value="1"/>
</dbReference>
<dbReference type="InterPro" id="IPR041635">
    <property type="entry name" value="Type_ISP_LLaBIII_C"/>
</dbReference>
<dbReference type="RefSeq" id="WP_212519316.1">
    <property type="nucleotide sequence ID" value="NZ_JAGSOH010000050.1"/>
</dbReference>
<accession>A0A941IM28</accession>
<feature type="domain" description="DNA methylase adenine-specific" evidence="6">
    <location>
        <begin position="251"/>
        <end position="433"/>
    </location>
</feature>
<evidence type="ECO:0000313" key="8">
    <source>
        <dbReference type="EMBL" id="MBR7828176.1"/>
    </source>
</evidence>
<reference evidence="8" key="1">
    <citation type="submission" date="2021-04" db="EMBL/GenBank/DDBJ databases">
        <title>Genome based classification of Actinospica acidithermotolerans sp. nov., an actinobacterium isolated from an Indonesian hot spring.</title>
        <authorList>
            <person name="Kusuma A.B."/>
            <person name="Putra K.E."/>
            <person name="Nafisah S."/>
            <person name="Loh J."/>
            <person name="Nouioui I."/>
            <person name="Goodfellow M."/>
        </authorList>
    </citation>
    <scope>NUCLEOTIDE SEQUENCE</scope>
    <source>
        <strain evidence="8">MGRD01-02</strain>
    </source>
</reference>
<dbReference type="GO" id="GO:0032259">
    <property type="term" value="P:methylation"/>
    <property type="evidence" value="ECO:0007669"/>
    <property type="project" value="UniProtKB-KW"/>
</dbReference>
<dbReference type="PANTHER" id="PTHR33841:SF1">
    <property type="entry name" value="DNA METHYLTRANSFERASE A"/>
    <property type="match status" value="1"/>
</dbReference>
<proteinExistence type="predicted"/>
<dbReference type="InterPro" id="IPR003356">
    <property type="entry name" value="DNA_methylase_A-5"/>
</dbReference>
<gene>
    <name evidence="8" type="ORF">KDK95_17800</name>
</gene>
<dbReference type="EC" id="2.1.1.72" evidence="1"/>
<name>A0A941IM28_9ACTN</name>
<dbReference type="Proteomes" id="UP000676325">
    <property type="component" value="Unassembled WGS sequence"/>
</dbReference>
<keyword evidence="2 8" id="KW-0489">Methyltransferase</keyword>
<dbReference type="PANTHER" id="PTHR33841">
    <property type="entry name" value="DNA METHYLTRANSFERASE YEEA-RELATED"/>
    <property type="match status" value="1"/>
</dbReference>
<evidence type="ECO:0000313" key="9">
    <source>
        <dbReference type="Proteomes" id="UP000676325"/>
    </source>
</evidence>